<dbReference type="SUPFAM" id="SSF52540">
    <property type="entry name" value="P-loop containing nucleoside triphosphate hydrolases"/>
    <property type="match status" value="1"/>
</dbReference>
<gene>
    <name evidence="2" type="ORF">BG60_37165</name>
</gene>
<dbReference type="AlphaFoldDB" id="A0A656Q8N2"/>
<keyword evidence="3" id="KW-1185">Reference proteome</keyword>
<accession>A0A656Q8N2</accession>
<evidence type="ECO:0000259" key="1">
    <source>
        <dbReference type="SMART" id="SM00382"/>
    </source>
</evidence>
<dbReference type="OrthoDB" id="9783370at2"/>
<reference evidence="2 3" key="1">
    <citation type="submission" date="2014-03" db="EMBL/GenBank/DDBJ databases">
        <title>Draft Genome Sequences of Four Burkholderia Strains.</title>
        <authorList>
            <person name="Liu X.Y."/>
            <person name="Li C.X."/>
            <person name="Xu J.H."/>
        </authorList>
    </citation>
    <scope>NUCLEOTIDE SEQUENCE [LARGE SCALE GENOMIC DNA]</scope>
    <source>
        <strain evidence="2 3">OP-1</strain>
    </source>
</reference>
<evidence type="ECO:0000313" key="3">
    <source>
        <dbReference type="Proteomes" id="UP000027451"/>
    </source>
</evidence>
<dbReference type="InterPro" id="IPR003593">
    <property type="entry name" value="AAA+_ATPase"/>
</dbReference>
<dbReference type="InterPro" id="IPR052026">
    <property type="entry name" value="ExeA_AAA_ATPase_DNA-bind"/>
</dbReference>
<dbReference type="GO" id="GO:0016887">
    <property type="term" value="F:ATP hydrolysis activity"/>
    <property type="evidence" value="ECO:0007669"/>
    <property type="project" value="InterPro"/>
</dbReference>
<dbReference type="Pfam" id="PF13401">
    <property type="entry name" value="AAA_22"/>
    <property type="match status" value="1"/>
</dbReference>
<evidence type="ECO:0000313" key="2">
    <source>
        <dbReference type="EMBL" id="KDR24612.1"/>
    </source>
</evidence>
<comment type="caution">
    <text evidence="2">The sequence shown here is derived from an EMBL/GenBank/DDBJ whole genome shotgun (WGS) entry which is preliminary data.</text>
</comment>
<organism evidence="2 3">
    <name type="scientific">Caballeronia zhejiangensis</name>
    <dbReference type="NCBI Taxonomy" id="871203"/>
    <lineage>
        <taxon>Bacteria</taxon>
        <taxon>Pseudomonadati</taxon>
        <taxon>Pseudomonadota</taxon>
        <taxon>Betaproteobacteria</taxon>
        <taxon>Burkholderiales</taxon>
        <taxon>Burkholderiaceae</taxon>
        <taxon>Caballeronia</taxon>
    </lineage>
</organism>
<proteinExistence type="predicted"/>
<sequence>MYRQHFGLRCAPLDKDSTDLWDDGALAQLTERFQWLLTSPGIGLLTGEPGVGKTAALRHLARSLNPHRYLVIYLAETEFGRIDLYRSLARALGLEPSYRRADLWRELKQRITELVEGKQLLVVWIIDEAQNLPIEFFRDFPSFLNFAFDSRNLLTVWLAAHPNLATTLERAPYAALYGRIQARVQLKPVIERERFAQLITHALKSAGCTHTLLADSGLELLRQASRGLPRHAGRILRTAMQLAVPRGLNHLPDELLQQAIEEFR</sequence>
<dbReference type="Gene3D" id="3.40.50.300">
    <property type="entry name" value="P-loop containing nucleotide triphosphate hydrolases"/>
    <property type="match status" value="1"/>
</dbReference>
<dbReference type="InterPro" id="IPR027417">
    <property type="entry name" value="P-loop_NTPase"/>
</dbReference>
<dbReference type="RefSeq" id="WP_008344716.1">
    <property type="nucleotide sequence ID" value="NZ_JFHD01000086.1"/>
</dbReference>
<dbReference type="PANTHER" id="PTHR35894">
    <property type="entry name" value="GENERAL SECRETION PATHWAY PROTEIN A-RELATED"/>
    <property type="match status" value="1"/>
</dbReference>
<dbReference type="PANTHER" id="PTHR35894:SF1">
    <property type="entry name" value="PHOSPHORIBULOKINASE _ URIDINE KINASE FAMILY"/>
    <property type="match status" value="1"/>
</dbReference>
<feature type="domain" description="AAA+ ATPase" evidence="1">
    <location>
        <begin position="39"/>
        <end position="186"/>
    </location>
</feature>
<dbReference type="InterPro" id="IPR049945">
    <property type="entry name" value="AAA_22"/>
</dbReference>
<protein>
    <submittedName>
        <fullName evidence="2">ATPase AAA</fullName>
    </submittedName>
</protein>
<dbReference type="SMART" id="SM00382">
    <property type="entry name" value="AAA"/>
    <property type="match status" value="1"/>
</dbReference>
<dbReference type="EMBL" id="JFHD01000086">
    <property type="protein sequence ID" value="KDR24612.1"/>
    <property type="molecule type" value="Genomic_DNA"/>
</dbReference>
<dbReference type="CDD" id="cd00009">
    <property type="entry name" value="AAA"/>
    <property type="match status" value="1"/>
</dbReference>
<dbReference type="Proteomes" id="UP000027451">
    <property type="component" value="Unassembled WGS sequence"/>
</dbReference>
<name>A0A656Q8N2_9BURK</name>